<feature type="compositionally biased region" description="Polar residues" evidence="1">
    <location>
        <begin position="725"/>
        <end position="735"/>
    </location>
</feature>
<feature type="compositionally biased region" description="Low complexity" evidence="1">
    <location>
        <begin position="871"/>
        <end position="889"/>
    </location>
</feature>
<feature type="compositionally biased region" description="Acidic residues" evidence="1">
    <location>
        <begin position="213"/>
        <end position="226"/>
    </location>
</feature>
<feature type="compositionally biased region" description="Polar residues" evidence="1">
    <location>
        <begin position="138"/>
        <end position="147"/>
    </location>
</feature>
<feature type="region of interest" description="Disordered" evidence="1">
    <location>
        <begin position="453"/>
        <end position="604"/>
    </location>
</feature>
<dbReference type="Proteomes" id="UP000323386">
    <property type="component" value="Unassembled WGS sequence"/>
</dbReference>
<feature type="region of interest" description="Disordered" evidence="1">
    <location>
        <begin position="636"/>
        <end position="746"/>
    </location>
</feature>
<feature type="compositionally biased region" description="Low complexity" evidence="1">
    <location>
        <begin position="428"/>
        <end position="439"/>
    </location>
</feature>
<feature type="compositionally biased region" description="Basic and acidic residues" evidence="1">
    <location>
        <begin position="150"/>
        <end position="160"/>
    </location>
</feature>
<feature type="compositionally biased region" description="Low complexity" evidence="1">
    <location>
        <begin position="399"/>
        <end position="410"/>
    </location>
</feature>
<feature type="compositionally biased region" description="Low complexity" evidence="1">
    <location>
        <begin position="513"/>
        <end position="536"/>
    </location>
</feature>
<feature type="region of interest" description="Disordered" evidence="1">
    <location>
        <begin position="832"/>
        <end position="915"/>
    </location>
</feature>
<feature type="region of interest" description="Disordered" evidence="1">
    <location>
        <begin position="376"/>
        <end position="439"/>
    </location>
</feature>
<dbReference type="EMBL" id="OOIP01000005">
    <property type="protein sequence ID" value="SPO36741.1"/>
    <property type="molecule type" value="Genomic_DNA"/>
</dbReference>
<name>A0A5C3F0F5_9BASI</name>
<evidence type="ECO:0000256" key="1">
    <source>
        <dbReference type="SAM" id="MobiDB-lite"/>
    </source>
</evidence>
<organism evidence="2 3">
    <name type="scientific">Pseudozyma flocculosa</name>
    <dbReference type="NCBI Taxonomy" id="84751"/>
    <lineage>
        <taxon>Eukaryota</taxon>
        <taxon>Fungi</taxon>
        <taxon>Dikarya</taxon>
        <taxon>Basidiomycota</taxon>
        <taxon>Ustilaginomycotina</taxon>
        <taxon>Ustilaginomycetes</taxon>
        <taxon>Ustilaginales</taxon>
        <taxon>Ustilaginaceae</taxon>
        <taxon>Pseudozyma</taxon>
    </lineage>
</organism>
<evidence type="ECO:0000313" key="2">
    <source>
        <dbReference type="EMBL" id="SPO36741.1"/>
    </source>
</evidence>
<feature type="compositionally biased region" description="Acidic residues" evidence="1">
    <location>
        <begin position="115"/>
        <end position="133"/>
    </location>
</feature>
<feature type="compositionally biased region" description="Polar residues" evidence="1">
    <location>
        <begin position="842"/>
        <end position="865"/>
    </location>
</feature>
<feature type="compositionally biased region" description="Basic and acidic residues" evidence="1">
    <location>
        <begin position="47"/>
        <end position="72"/>
    </location>
</feature>
<protein>
    <submittedName>
        <fullName evidence="2">Uncharacterized protein</fullName>
    </submittedName>
</protein>
<keyword evidence="3" id="KW-1185">Reference proteome</keyword>
<feature type="compositionally biased region" description="Low complexity" evidence="1">
    <location>
        <begin position="556"/>
        <end position="591"/>
    </location>
</feature>
<reference evidence="2 3" key="1">
    <citation type="submission" date="2018-03" db="EMBL/GenBank/DDBJ databases">
        <authorList>
            <person name="Guldener U."/>
        </authorList>
    </citation>
    <scope>NUCLEOTIDE SEQUENCE [LARGE SCALE GENOMIC DNA]</scope>
    <source>
        <strain evidence="2 3">DAOM196992</strain>
    </source>
</reference>
<feature type="region of interest" description="Disordered" evidence="1">
    <location>
        <begin position="200"/>
        <end position="226"/>
    </location>
</feature>
<dbReference type="OrthoDB" id="2555666at2759"/>
<evidence type="ECO:0000313" key="3">
    <source>
        <dbReference type="Proteomes" id="UP000323386"/>
    </source>
</evidence>
<feature type="region of interest" description="Disordered" evidence="1">
    <location>
        <begin position="25"/>
        <end position="160"/>
    </location>
</feature>
<proteinExistence type="predicted"/>
<feature type="compositionally biased region" description="Low complexity" evidence="1">
    <location>
        <begin position="790"/>
        <end position="808"/>
    </location>
</feature>
<feature type="compositionally biased region" description="Gly residues" evidence="1">
    <location>
        <begin position="389"/>
        <end position="398"/>
    </location>
</feature>
<feature type="region of interest" description="Disordered" evidence="1">
    <location>
        <begin position="790"/>
        <end position="809"/>
    </location>
</feature>
<dbReference type="AlphaFoldDB" id="A0A5C3F0F5"/>
<feature type="compositionally biased region" description="Low complexity" evidence="1">
    <location>
        <begin position="682"/>
        <end position="694"/>
    </location>
</feature>
<sequence length="930" mass="95426">MTKQPPPRIPAPVYSQDTWTTLAEPPAADEPAQNQLLQHRRRRSHNKHDLASIRPAENDGSPKSRLRSRDATPIRWSTCTLAADLPDDTFPFSPLRPEEPAQRASSLASPHAEGSDDADDYRADLEDDDDYDDDGQRTHSSASTRPTSLEAEKQPHRRLLDLHTPARLSSLAGNRPRSAASPVSCTTTLAEPELAANAGIAATSPPVHRSNDDGCDSDDSDEEDEADPRLDALIAQTMRALEVSNNLLLSTLNSRAKFAQLRAIEASIDIGLDRRERSVRRQLHAVEQMTDFVGAKSDELRDLLASGSATRPYTLARAQTAGANQAGLASLPSLETLASTSSGKAKADVGVGIVEAQDRDATIGKTAAKRLEKMLLDSARSSPTSSRGAGDGESGGVSGSSSGTASSSIGRLRAVSADGHLSVGEGHSASNNASPSSRRTFSLSDFAFLDVSSAPKASTSHDKTSAAPTDLSAPVDGAAPSSRPPSAMRKRSSRGSSLASIVEHASRQDARPSSQLGSRSRDSPSSSRRNSFASSSQPGDANDSSGALVEAEEEPIGTSLTTTSRLTSSSSTGTIRASARAAAATPTQKRAVSNYETSASRSLFRGSAAASSLSRLVTAPVAPAATASVQKGTLADDFGFSAEPPSSSSAASRARRSRTTTAGLPSGSGDFESGSTYAALVASSSAHDPSASLSGHDDCDDADISEASTTSPRPGTSMPRRYSITKRSSFGGASSSDRERQSVAAQLKAEDVVWRAAETGGSAAGGGSVGALRALQRLNEMSSSSAAGAAADASSSSIAATSGTGATTESKRLSIGLGLPSFAAFKGIAPTASVPSEGDATTGATTEPSSTDLQAPTESPSTGWRTWTPWASPVVPATATTAAGQQASADRSAGKSHGSSGGGASTSRKPSLASLLAVKATPTTATVIGT</sequence>
<gene>
    <name evidence="2" type="ORF">PSFLO_02212</name>
</gene>
<accession>A0A5C3F0F5</accession>